<dbReference type="Proteomes" id="UP000199029">
    <property type="component" value="Unassembled WGS sequence"/>
</dbReference>
<name>A0A1I5YYR1_HYMAR</name>
<dbReference type="AlphaFoldDB" id="A0A1I5YYR1"/>
<evidence type="ECO:0000313" key="3">
    <source>
        <dbReference type="Proteomes" id="UP000199029"/>
    </source>
</evidence>
<gene>
    <name evidence="2" type="ORF">SAMN04515668_2548</name>
</gene>
<feature type="signal peptide" evidence="1">
    <location>
        <begin position="1"/>
        <end position="21"/>
    </location>
</feature>
<evidence type="ECO:0000256" key="1">
    <source>
        <dbReference type="SAM" id="SignalP"/>
    </source>
</evidence>
<sequence>MKHCLPFLLGCAWLWPHAAGAFDSKAHDIIEAQAYLNILRGHSKYLKPPYCQSALSGVSIVDSLIAWHAMDPPKEVKRYQWQVLGNLPEVRSGDMDFVLNRQFSDNGQAFHFMATPEDLSRDTTVHPVVKAPPHLLLSALDRCRNTLTAVFKKLVTNSTQSERIVQHSQLVSDDFYALIHSLVDSYSRAHVQRTADARHIQYLKPWTLVTGRIGRTFAPYQHQFPDEFDGEYLLGNLPKPGVDDTQKGHKNGKKDRQLGPLLHPEKKWYSPGAYQRDASKRQIIDCTDSNNLNPYQYSSDCLSPLGRAAQDAVEDFVVTTYFELKAKRARQTPAVVNPEMMWEKFQARHFSVDPAIDLASLALASTTAGQAPNTQIYQERRPGIQVAVSGSYPLGIGLGASIDLLQFRAFALGPVLGVRRLAGQPGAEIDYGVGFRVPLSEGFSFRVNPFVVRTDLGDGERLPIAEASYQLEYYPNIRHKNGQPVSAAVPQFFRLELPRFVYSEGYHRKFLSLGVGWDFGQSTGVPVYAQSMRKRIHAWENRTNPQVPSMQTITTARLGRTSTKIWWIFQGAYGARGTAGNFSPFLGGELAWDRNGAGERTGMGYGLMGKVAWQNIARAYHNSAFPLIQIGPTVRVKPLGLPLLLEPLTYTRALSTGTPAQDIPRIYRREDVQGTLAIALPVGNAEFLVELLRYSYGDKILLQRRWMPAGFRLGYAF</sequence>
<reference evidence="3" key="1">
    <citation type="submission" date="2016-10" db="EMBL/GenBank/DDBJ databases">
        <authorList>
            <person name="Varghese N."/>
            <person name="Submissions S."/>
        </authorList>
    </citation>
    <scope>NUCLEOTIDE SEQUENCE [LARGE SCALE GENOMIC DNA]</scope>
    <source>
        <strain evidence="3">OR362-8,ATCC BAA-1266,JCM 13504</strain>
    </source>
</reference>
<protein>
    <recommendedName>
        <fullName evidence="4">Bacterial surface antigen (D15) domain-containing protein</fullName>
    </recommendedName>
</protein>
<keyword evidence="1" id="KW-0732">Signal</keyword>
<dbReference type="STRING" id="1227077.SAMN04515668_2548"/>
<dbReference type="EMBL" id="FOXS01000003">
    <property type="protein sequence ID" value="SFQ49362.1"/>
    <property type="molecule type" value="Genomic_DNA"/>
</dbReference>
<accession>A0A1I5YYR1</accession>
<feature type="chain" id="PRO_5011595913" description="Bacterial surface antigen (D15) domain-containing protein" evidence="1">
    <location>
        <begin position="22"/>
        <end position="717"/>
    </location>
</feature>
<proteinExistence type="predicted"/>
<organism evidence="2 3">
    <name type="scientific">Hymenobacter arizonensis</name>
    <name type="common">Siccationidurans arizonensis</name>
    <dbReference type="NCBI Taxonomy" id="1227077"/>
    <lineage>
        <taxon>Bacteria</taxon>
        <taxon>Pseudomonadati</taxon>
        <taxon>Bacteroidota</taxon>
        <taxon>Cytophagia</taxon>
        <taxon>Cytophagales</taxon>
        <taxon>Hymenobacteraceae</taxon>
        <taxon>Hymenobacter</taxon>
    </lineage>
</organism>
<evidence type="ECO:0000313" key="2">
    <source>
        <dbReference type="EMBL" id="SFQ49362.1"/>
    </source>
</evidence>
<keyword evidence="3" id="KW-1185">Reference proteome</keyword>
<evidence type="ECO:0008006" key="4">
    <source>
        <dbReference type="Google" id="ProtNLM"/>
    </source>
</evidence>